<comment type="caution">
    <text evidence="1">The sequence shown here is derived from an EMBL/GenBank/DDBJ whole genome shotgun (WGS) entry which is preliminary data.</text>
</comment>
<dbReference type="EMBL" id="AWUE01020573">
    <property type="protein sequence ID" value="OMO67716.1"/>
    <property type="molecule type" value="Genomic_DNA"/>
</dbReference>
<evidence type="ECO:0000313" key="1">
    <source>
        <dbReference type="EMBL" id="OMO67716.1"/>
    </source>
</evidence>
<dbReference type="AlphaFoldDB" id="A0A1R3HBU2"/>
<reference evidence="2" key="1">
    <citation type="submission" date="2013-09" db="EMBL/GenBank/DDBJ databases">
        <title>Corchorus olitorius genome sequencing.</title>
        <authorList>
            <person name="Alam M."/>
            <person name="Haque M.S."/>
            <person name="Islam M.S."/>
            <person name="Emdad E.M."/>
            <person name="Islam M.M."/>
            <person name="Ahmed B."/>
            <person name="Halim A."/>
            <person name="Hossen Q.M.M."/>
            <person name="Hossain M.Z."/>
            <person name="Ahmed R."/>
            <person name="Khan M.M."/>
            <person name="Islam R."/>
            <person name="Rashid M.M."/>
            <person name="Khan S.A."/>
            <person name="Rahman M.S."/>
            <person name="Alam M."/>
            <person name="Yahiya A.S."/>
            <person name="Khan M.S."/>
            <person name="Azam M.S."/>
            <person name="Haque T."/>
            <person name="Lashkar M.Z.H."/>
            <person name="Akhand A.I."/>
            <person name="Morshed G."/>
            <person name="Roy S."/>
            <person name="Uddin K.S."/>
            <person name="Rabeya T."/>
            <person name="Hossain A.S."/>
            <person name="Chowdhury A."/>
            <person name="Snigdha A.R."/>
            <person name="Mortoza M.S."/>
            <person name="Matin S.A."/>
            <person name="Hoque S.M.E."/>
            <person name="Islam M.K."/>
            <person name="Roy D.K."/>
            <person name="Haider R."/>
            <person name="Moosa M.M."/>
            <person name="Elias S.M."/>
            <person name="Hasan A.M."/>
            <person name="Jahan S."/>
            <person name="Shafiuddin M."/>
            <person name="Mahmood N."/>
            <person name="Shommy N.S."/>
        </authorList>
    </citation>
    <scope>NUCLEOTIDE SEQUENCE [LARGE SCALE GENOMIC DNA]</scope>
    <source>
        <strain evidence="2">cv. O-4</strain>
    </source>
</reference>
<proteinExistence type="predicted"/>
<keyword evidence="2" id="KW-1185">Reference proteome</keyword>
<organism evidence="1 2">
    <name type="scientific">Corchorus olitorius</name>
    <dbReference type="NCBI Taxonomy" id="93759"/>
    <lineage>
        <taxon>Eukaryota</taxon>
        <taxon>Viridiplantae</taxon>
        <taxon>Streptophyta</taxon>
        <taxon>Embryophyta</taxon>
        <taxon>Tracheophyta</taxon>
        <taxon>Spermatophyta</taxon>
        <taxon>Magnoliopsida</taxon>
        <taxon>eudicotyledons</taxon>
        <taxon>Gunneridae</taxon>
        <taxon>Pentapetalae</taxon>
        <taxon>rosids</taxon>
        <taxon>malvids</taxon>
        <taxon>Malvales</taxon>
        <taxon>Malvaceae</taxon>
        <taxon>Grewioideae</taxon>
        <taxon>Apeibeae</taxon>
        <taxon>Corchorus</taxon>
    </lineage>
</organism>
<gene>
    <name evidence="1" type="ORF">COLO4_30017</name>
</gene>
<sequence>MTTDFSSTMKEKSIEEWESMLIPGRLMEQSLSSSLGIQTSHCPKHDFPESPYGYKYGTCLLSTNNLLLQGELHHQRVKYCRLIGKTGGLETSVF</sequence>
<dbReference type="Proteomes" id="UP000187203">
    <property type="component" value="Unassembled WGS sequence"/>
</dbReference>
<protein>
    <submittedName>
        <fullName evidence="1">Guanine nucleotide bionding protein beta subunit</fullName>
    </submittedName>
</protein>
<name>A0A1R3HBU2_9ROSI</name>
<accession>A0A1R3HBU2</accession>
<evidence type="ECO:0000313" key="2">
    <source>
        <dbReference type="Proteomes" id="UP000187203"/>
    </source>
</evidence>